<dbReference type="NCBIfam" id="TIGR00229">
    <property type="entry name" value="sensory_box"/>
    <property type="match status" value="2"/>
</dbReference>
<evidence type="ECO:0000256" key="8">
    <source>
        <dbReference type="ARBA" id="ARBA00023012"/>
    </source>
</evidence>
<evidence type="ECO:0000256" key="2">
    <source>
        <dbReference type="ARBA" id="ARBA00012438"/>
    </source>
</evidence>
<reference evidence="13" key="1">
    <citation type="journal article" date="2019" name="Int. J. Syst. Evol. Microbiol.">
        <title>The Global Catalogue of Microorganisms (GCM) 10K type strain sequencing project: providing services to taxonomists for standard genome sequencing and annotation.</title>
        <authorList>
            <consortium name="The Broad Institute Genomics Platform"/>
            <consortium name="The Broad Institute Genome Sequencing Center for Infectious Disease"/>
            <person name="Wu L."/>
            <person name="Ma J."/>
        </authorList>
    </citation>
    <scope>NUCLEOTIDE SEQUENCE [LARGE SCALE GENOMIC DNA]</scope>
    <source>
        <strain evidence="13">CCUG 59778</strain>
    </source>
</reference>
<dbReference type="CDD" id="cd00130">
    <property type="entry name" value="PAS"/>
    <property type="match status" value="1"/>
</dbReference>
<dbReference type="Pfam" id="PF13426">
    <property type="entry name" value="PAS_9"/>
    <property type="match status" value="1"/>
</dbReference>
<dbReference type="Pfam" id="PF00512">
    <property type="entry name" value="HisKA"/>
    <property type="match status" value="1"/>
</dbReference>
<evidence type="ECO:0000256" key="3">
    <source>
        <dbReference type="ARBA" id="ARBA00022553"/>
    </source>
</evidence>
<accession>A0ABV8X641</accession>
<dbReference type="SMART" id="SM00086">
    <property type="entry name" value="PAC"/>
    <property type="match status" value="2"/>
</dbReference>
<dbReference type="RefSeq" id="WP_378155222.1">
    <property type="nucleotide sequence ID" value="NZ_JBHSEC010000019.1"/>
</dbReference>
<dbReference type="InterPro" id="IPR003661">
    <property type="entry name" value="HisK_dim/P_dom"/>
</dbReference>
<dbReference type="InterPro" id="IPR000014">
    <property type="entry name" value="PAS"/>
</dbReference>
<evidence type="ECO:0000256" key="5">
    <source>
        <dbReference type="ARBA" id="ARBA00022741"/>
    </source>
</evidence>
<dbReference type="InterPro" id="IPR004358">
    <property type="entry name" value="Sig_transdc_His_kin-like_C"/>
</dbReference>
<dbReference type="InterPro" id="IPR001610">
    <property type="entry name" value="PAC"/>
</dbReference>
<dbReference type="PANTHER" id="PTHR43065:SF34">
    <property type="entry name" value="SPORULATION KINASE A"/>
    <property type="match status" value="1"/>
</dbReference>
<feature type="domain" description="PAC" evidence="11">
    <location>
        <begin position="203"/>
        <end position="255"/>
    </location>
</feature>
<dbReference type="PANTHER" id="PTHR43065">
    <property type="entry name" value="SENSOR HISTIDINE KINASE"/>
    <property type="match status" value="1"/>
</dbReference>
<dbReference type="InterPro" id="IPR000700">
    <property type="entry name" value="PAS-assoc_C"/>
</dbReference>
<dbReference type="SUPFAM" id="SSF55785">
    <property type="entry name" value="PYP-like sensor domain (PAS domain)"/>
    <property type="match status" value="3"/>
</dbReference>
<keyword evidence="4" id="KW-0808">Transferase</keyword>
<dbReference type="PROSITE" id="PS50112">
    <property type="entry name" value="PAS"/>
    <property type="match status" value="1"/>
</dbReference>
<dbReference type="PROSITE" id="PS50109">
    <property type="entry name" value="HIS_KIN"/>
    <property type="match status" value="1"/>
</dbReference>
<dbReference type="SMART" id="SM00388">
    <property type="entry name" value="HisKA"/>
    <property type="match status" value="1"/>
</dbReference>
<dbReference type="Gene3D" id="3.30.565.10">
    <property type="entry name" value="Histidine kinase-like ATPase, C-terminal domain"/>
    <property type="match status" value="1"/>
</dbReference>
<feature type="domain" description="Histidine kinase" evidence="9">
    <location>
        <begin position="401"/>
        <end position="604"/>
    </location>
</feature>
<evidence type="ECO:0000259" key="10">
    <source>
        <dbReference type="PROSITE" id="PS50112"/>
    </source>
</evidence>
<evidence type="ECO:0000313" key="12">
    <source>
        <dbReference type="EMBL" id="MFC4410878.1"/>
    </source>
</evidence>
<evidence type="ECO:0000313" key="13">
    <source>
        <dbReference type="Proteomes" id="UP001595817"/>
    </source>
</evidence>
<evidence type="ECO:0000256" key="6">
    <source>
        <dbReference type="ARBA" id="ARBA00022777"/>
    </source>
</evidence>
<proteinExistence type="predicted"/>
<keyword evidence="5" id="KW-0547">Nucleotide-binding</keyword>
<keyword evidence="8" id="KW-0902">Two-component regulatory system</keyword>
<dbReference type="Pfam" id="PF02518">
    <property type="entry name" value="HATPase_c"/>
    <property type="match status" value="1"/>
</dbReference>
<comment type="caution">
    <text evidence="12">The sequence shown here is derived from an EMBL/GenBank/DDBJ whole genome shotgun (WGS) entry which is preliminary data.</text>
</comment>
<keyword evidence="3" id="KW-0597">Phosphoprotein</keyword>
<name>A0ABV8X641_9LACT</name>
<dbReference type="Gene3D" id="3.30.450.20">
    <property type="entry name" value="PAS domain"/>
    <property type="match status" value="3"/>
</dbReference>
<dbReference type="SMART" id="SM00091">
    <property type="entry name" value="PAS"/>
    <property type="match status" value="3"/>
</dbReference>
<protein>
    <recommendedName>
        <fullName evidence="2">histidine kinase</fullName>
        <ecNumber evidence="2">2.7.13.3</ecNumber>
    </recommendedName>
</protein>
<feature type="domain" description="PAC" evidence="11">
    <location>
        <begin position="334"/>
        <end position="388"/>
    </location>
</feature>
<organism evidence="12 13">
    <name type="scientific">Chungangia koreensis</name>
    <dbReference type="NCBI Taxonomy" id="752657"/>
    <lineage>
        <taxon>Bacteria</taxon>
        <taxon>Bacillati</taxon>
        <taxon>Bacillota</taxon>
        <taxon>Bacilli</taxon>
        <taxon>Lactobacillales</taxon>
        <taxon>Chungangia</taxon>
    </lineage>
</organism>
<dbReference type="SUPFAM" id="SSF47384">
    <property type="entry name" value="Homodimeric domain of signal transducing histidine kinase"/>
    <property type="match status" value="1"/>
</dbReference>
<feature type="domain" description="PAS" evidence="10">
    <location>
        <begin position="140"/>
        <end position="174"/>
    </location>
</feature>
<dbReference type="InterPro" id="IPR013655">
    <property type="entry name" value="PAS_fold_3"/>
</dbReference>
<sequence>MVLGGIKQLIDESDLIVNIAIDYSVLVMNLNGEVLNANQTFLSSVKMENADIEGFPFIDFFPVEERRKVSNYISLISNHQSFFPFKARMVNLKGESVFYHWTSATVHQDGLIRLVGQVEEEPESDECLNDIDISWRDSFFERTGNPKLISDLDGNVLFINKAFEKLFGWTLEELQQEVNLLFPEHLRHELNSHKKRIMSGLNVVKNLTYRKKSGKVVPVKTTYSPIYDRSHKVIGFSVDVKDMSELMEAKKQVEIQKAVIEEQEYLLSSIMDHIEEGIALYDLELDSLTYFSPGYLDIWNIDSEELKKNYRIVHQMVLPEYRGEFIKVGEGLVEHPQVMEYQIDTNGSIKWLRSKITPYFGKDGTVKRQIILTQDITELKSREMMLRKTDKLGVIGKLAAGIAHEIRNPLTSIKGFLQLLAIDSKNGYTDVILSELERIESIMNEFLTLAKPHQENDMKVREFICVVEEVRSFMSPEALLNRVQIQSDYQVEKLMVNFEPKQIKQVLINLIKNAIEAMPDGGTVTLKTYELNGQAVIEVTDEGAGIPKERLARLGEPFYSNKEKGTGLGLMVSYRIIQNHSGTIQFFSEVGKGTTVQIRLPISNDFV</sequence>
<dbReference type="EC" id="2.7.13.3" evidence="2"/>
<keyword evidence="7" id="KW-0067">ATP-binding</keyword>
<gene>
    <name evidence="12" type="ORF">ACFOZY_10665</name>
</gene>
<dbReference type="InterPro" id="IPR036890">
    <property type="entry name" value="HATPase_C_sf"/>
</dbReference>
<evidence type="ECO:0000256" key="4">
    <source>
        <dbReference type="ARBA" id="ARBA00022679"/>
    </source>
</evidence>
<dbReference type="Proteomes" id="UP001595817">
    <property type="component" value="Unassembled WGS sequence"/>
</dbReference>
<dbReference type="PRINTS" id="PR00344">
    <property type="entry name" value="BCTRLSENSOR"/>
</dbReference>
<dbReference type="InterPro" id="IPR013767">
    <property type="entry name" value="PAS_fold"/>
</dbReference>
<dbReference type="Gene3D" id="1.10.287.130">
    <property type="match status" value="1"/>
</dbReference>
<dbReference type="Pfam" id="PF08447">
    <property type="entry name" value="PAS_3"/>
    <property type="match status" value="1"/>
</dbReference>
<dbReference type="InterPro" id="IPR003594">
    <property type="entry name" value="HATPase_dom"/>
</dbReference>
<evidence type="ECO:0000259" key="9">
    <source>
        <dbReference type="PROSITE" id="PS50109"/>
    </source>
</evidence>
<dbReference type="SUPFAM" id="SSF55874">
    <property type="entry name" value="ATPase domain of HSP90 chaperone/DNA topoisomerase II/histidine kinase"/>
    <property type="match status" value="1"/>
</dbReference>
<dbReference type="EMBL" id="JBHSEC010000019">
    <property type="protein sequence ID" value="MFC4410878.1"/>
    <property type="molecule type" value="Genomic_DNA"/>
</dbReference>
<dbReference type="PROSITE" id="PS50113">
    <property type="entry name" value="PAC"/>
    <property type="match status" value="2"/>
</dbReference>
<dbReference type="SMART" id="SM00387">
    <property type="entry name" value="HATPase_c"/>
    <property type="match status" value="1"/>
</dbReference>
<dbReference type="CDD" id="cd00082">
    <property type="entry name" value="HisKA"/>
    <property type="match status" value="1"/>
</dbReference>
<comment type="catalytic activity">
    <reaction evidence="1">
        <text>ATP + protein L-histidine = ADP + protein N-phospho-L-histidine.</text>
        <dbReference type="EC" id="2.7.13.3"/>
    </reaction>
</comment>
<dbReference type="InterPro" id="IPR036097">
    <property type="entry name" value="HisK_dim/P_sf"/>
</dbReference>
<dbReference type="InterPro" id="IPR005467">
    <property type="entry name" value="His_kinase_dom"/>
</dbReference>
<keyword evidence="13" id="KW-1185">Reference proteome</keyword>
<dbReference type="Pfam" id="PF00989">
    <property type="entry name" value="PAS"/>
    <property type="match status" value="1"/>
</dbReference>
<keyword evidence="6" id="KW-0418">Kinase</keyword>
<dbReference type="InterPro" id="IPR035965">
    <property type="entry name" value="PAS-like_dom_sf"/>
</dbReference>
<evidence type="ECO:0000256" key="1">
    <source>
        <dbReference type="ARBA" id="ARBA00000085"/>
    </source>
</evidence>
<evidence type="ECO:0000259" key="11">
    <source>
        <dbReference type="PROSITE" id="PS50113"/>
    </source>
</evidence>
<evidence type="ECO:0000256" key="7">
    <source>
        <dbReference type="ARBA" id="ARBA00022840"/>
    </source>
</evidence>